<evidence type="ECO:0000313" key="2">
    <source>
        <dbReference type="EMBL" id="CBI09576.1"/>
    </source>
</evidence>
<gene>
    <name evidence="2" type="ORF">CARN7_0310</name>
</gene>
<sequence length="94" mass="10030">MSTVKKPYLLPQEVTLHTVNAVLAAALLAIEGGQNTFDFSAVRVLDSTVLAFVLACRRAAERSQIALHCINLSTNLNALADLYGVTPFISAEAV</sequence>
<protein>
    <submittedName>
        <fullName evidence="2">Putative sulfate transporter/antisigma-factor antagonist STAS</fullName>
    </submittedName>
</protein>
<feature type="domain" description="MlaB-like STAS" evidence="1">
    <location>
        <begin position="10"/>
        <end position="85"/>
    </location>
</feature>
<dbReference type="Gene3D" id="3.30.750.24">
    <property type="entry name" value="STAS domain"/>
    <property type="match status" value="1"/>
</dbReference>
<proteinExistence type="predicted"/>
<name>E6QQQ5_9ZZZZ</name>
<dbReference type="AlphaFoldDB" id="E6QQQ5"/>
<dbReference type="InterPro" id="IPR058548">
    <property type="entry name" value="MlaB-like_STAS"/>
</dbReference>
<evidence type="ECO:0000259" key="1">
    <source>
        <dbReference type="Pfam" id="PF13466"/>
    </source>
</evidence>
<dbReference type="InterPro" id="IPR036513">
    <property type="entry name" value="STAS_dom_sf"/>
</dbReference>
<accession>E6QQQ5</accession>
<organism evidence="2">
    <name type="scientific">mine drainage metagenome</name>
    <dbReference type="NCBI Taxonomy" id="410659"/>
    <lineage>
        <taxon>unclassified sequences</taxon>
        <taxon>metagenomes</taxon>
        <taxon>ecological metagenomes</taxon>
    </lineage>
</organism>
<dbReference type="Pfam" id="PF13466">
    <property type="entry name" value="STAS_2"/>
    <property type="match status" value="1"/>
</dbReference>
<dbReference type="EMBL" id="CABR01000038">
    <property type="protein sequence ID" value="CBI09576.1"/>
    <property type="molecule type" value="Genomic_DNA"/>
</dbReference>
<comment type="caution">
    <text evidence="2">The sequence shown here is derived from an EMBL/GenBank/DDBJ whole genome shotgun (WGS) entry which is preliminary data.</text>
</comment>
<reference evidence="2" key="1">
    <citation type="submission" date="2009-10" db="EMBL/GenBank/DDBJ databases">
        <title>Diversity of trophic interactions inside an arsenic-rich microbial ecosystem.</title>
        <authorList>
            <person name="Bertin P.N."/>
            <person name="Heinrich-Salmeron A."/>
            <person name="Pelletier E."/>
            <person name="Goulhen-Chollet F."/>
            <person name="Arsene-Ploetze F."/>
            <person name="Gallien S."/>
            <person name="Calteau A."/>
            <person name="Vallenet D."/>
            <person name="Casiot C."/>
            <person name="Chane-Woon-Ming B."/>
            <person name="Giloteaux L."/>
            <person name="Barakat M."/>
            <person name="Bonnefoy V."/>
            <person name="Bruneel O."/>
            <person name="Chandler M."/>
            <person name="Cleiss J."/>
            <person name="Duran R."/>
            <person name="Elbaz-Poulichet F."/>
            <person name="Fonknechten N."/>
            <person name="Lauga B."/>
            <person name="Mornico D."/>
            <person name="Ortet P."/>
            <person name="Schaeffer C."/>
            <person name="Siguier P."/>
            <person name="Alexander Thil Smith A."/>
            <person name="Van Dorsselaer A."/>
            <person name="Weissenbach J."/>
            <person name="Medigue C."/>
            <person name="Le Paslier D."/>
        </authorList>
    </citation>
    <scope>NUCLEOTIDE SEQUENCE</scope>
</reference>
<dbReference type="SUPFAM" id="SSF52091">
    <property type="entry name" value="SpoIIaa-like"/>
    <property type="match status" value="1"/>
</dbReference>